<dbReference type="InterPro" id="IPR007555">
    <property type="entry name" value="DUF499"/>
</dbReference>
<dbReference type="Pfam" id="PF04465">
    <property type="entry name" value="DUF499"/>
    <property type="match status" value="1"/>
</dbReference>
<proteinExistence type="predicted"/>
<protein>
    <recommendedName>
        <fullName evidence="2">Swt1-like HEPN domain-containing protein</fullName>
    </recommendedName>
</protein>
<comment type="caution">
    <text evidence="3">The sequence shown here is derived from an EMBL/GenBank/DDBJ whole genome shotgun (WGS) entry which is preliminary data.</text>
</comment>
<evidence type="ECO:0000313" key="3">
    <source>
        <dbReference type="EMBL" id="GAB08850.1"/>
    </source>
</evidence>
<dbReference type="Pfam" id="PF18731">
    <property type="entry name" value="HEPN_Swt1"/>
    <property type="match status" value="1"/>
</dbReference>
<dbReference type="STRING" id="1073574.GOARA_021_00870"/>
<keyword evidence="4" id="KW-1185">Reference proteome</keyword>
<accession>G7GZ25</accession>
<name>G7GZ25_9ACTN</name>
<feature type="compositionally biased region" description="Polar residues" evidence="1">
    <location>
        <begin position="1058"/>
        <end position="1067"/>
    </location>
</feature>
<evidence type="ECO:0000313" key="4">
    <source>
        <dbReference type="Proteomes" id="UP000035088"/>
    </source>
</evidence>
<reference evidence="3 4" key="1">
    <citation type="submission" date="2011-11" db="EMBL/GenBank/DDBJ databases">
        <title>Whole genome shotgun sequence of Gordonia araii NBRC 100433.</title>
        <authorList>
            <person name="Yoshida Y."/>
            <person name="Hosoyama A."/>
            <person name="Tsuchikane K."/>
            <person name="Katsumata H."/>
            <person name="Yamazaki S."/>
            <person name="Fujita N."/>
        </authorList>
    </citation>
    <scope>NUCLEOTIDE SEQUENCE [LARGE SCALE GENOMIC DNA]</scope>
    <source>
        <strain evidence="3 4">NBRC 100433</strain>
    </source>
</reference>
<dbReference type="InterPro" id="IPR041650">
    <property type="entry name" value="HEPN_Swt1"/>
</dbReference>
<gene>
    <name evidence="3" type="ORF">GOARA_021_00870</name>
</gene>
<feature type="region of interest" description="Disordered" evidence="1">
    <location>
        <begin position="1024"/>
        <end position="1069"/>
    </location>
</feature>
<organism evidence="3 4">
    <name type="scientific">Gordonia araii NBRC 100433</name>
    <dbReference type="NCBI Taxonomy" id="1073574"/>
    <lineage>
        <taxon>Bacteria</taxon>
        <taxon>Bacillati</taxon>
        <taxon>Actinomycetota</taxon>
        <taxon>Actinomycetes</taxon>
        <taxon>Mycobacteriales</taxon>
        <taxon>Gordoniaceae</taxon>
        <taxon>Gordonia</taxon>
    </lineage>
</organism>
<feature type="domain" description="Swt1-like HEPN" evidence="2">
    <location>
        <begin position="33"/>
        <end position="153"/>
    </location>
</feature>
<sequence>MRVGTGSYIEPEQSVVRQEQNAVAMTNRDRVHKAMDLLGPALNRFLAKVLAPDLGDSPWVNLLRLRDQNKGASTDKLYNPDDPMVGLRIITENVPNAVRKGWYPFNDHLSRVQSSWATELREVRNRDSHNEPFTNEDAQRALDTTERFLMAIGAPTEAEQVRKLRNDVVRIAHDREDVATARGNPSLAVGSENLPPWREVLSPHPDVASGNFNAAEFAADLYSVANPNADAKKNPEYTDPVQFFERTYLTHGLQDLIKRNVARLSGDLNASPVVNLQTNFGGGKTHSMLALWHLASDTPSSAYPDDVAALAGPLDALRGTKIRRVALVGNQLEPAKPDTRDGRPGIRTVWGELAWQLGGQEAFEIVADADRTSTSPGAALRELFELYSPAVILIDEWVAYARQLVNTSDLPGGDFDTQFTFAQTLTEAAKATKGVQVVVSIPASSNPNDGGDEISDEEVGGEYGREALMRLRQIIGRTADQWQPANAQESFEIVRRRIFATPDAEAMTKIGAIAKSVVEFYRKHAADFPSEVRDNSYADRIKQCYPIHPELFDRLYEDWSTLDRFQRTRGVLRVMNQIVGSLWRAQDKAPLILPGGVPLENPDFVDEIRYYLDENWGPIIDSDVAGTRSVPFHVDKDNDVFGKRGIAERLARTVFMAATPALHTAHKGVDKPRIFLGTAIPGDTPGNFHSALDHLANKSTYLYTEASRFWYDTQANTTRTARDHADNLPDADVWAEVDRRLADARKSSPDRTFAAVHVSPSSSAEVPDEASTRLVIVPMRYSHSARTKSSKAVDWAKEVIERRGEGNRTFKNSLVFVAADANRAPELDAAVREFLAWRHVYQNAESLGLGGQQTTQARTRMQRADDIVATRLLDTYVWGIYPRQSPGEPTYSVDTSSTSGTAADLIERTARKLEDQIATARSASLIRMDLDGPLAPAWESGSITAGELHTYYATYPYLPRLRDRETLFDGLRAVDDEMLWHNDGFAFAEAYDPTAGRFVGLRLPRDSEAAHVVESTLIIKPDIAQEQRDEEVRDYAATPDDDQTVSGAAGTAEPRTPSPGSESSPSKTRYFGSVTLDPNLPAKAFNEIHREVLQHLSVPGSRVQITLEIETTASDGFPENVIRTVRENGTTLRFTQNEFE</sequence>
<dbReference type="Proteomes" id="UP000035088">
    <property type="component" value="Unassembled WGS sequence"/>
</dbReference>
<dbReference type="AlphaFoldDB" id="G7GZ25"/>
<evidence type="ECO:0000259" key="2">
    <source>
        <dbReference type="Pfam" id="PF18731"/>
    </source>
</evidence>
<feature type="compositionally biased region" description="Basic and acidic residues" evidence="1">
    <location>
        <begin position="1024"/>
        <end position="1034"/>
    </location>
</feature>
<dbReference type="EMBL" id="BAEE01000021">
    <property type="protein sequence ID" value="GAB08850.1"/>
    <property type="molecule type" value="Genomic_DNA"/>
</dbReference>
<evidence type="ECO:0000256" key="1">
    <source>
        <dbReference type="SAM" id="MobiDB-lite"/>
    </source>
</evidence>